<dbReference type="CDD" id="cd00761">
    <property type="entry name" value="Glyco_tranf_GTA_type"/>
    <property type="match status" value="1"/>
</dbReference>
<evidence type="ECO:0000313" key="2">
    <source>
        <dbReference type="EMBL" id="PMC24091.1"/>
    </source>
</evidence>
<keyword evidence="2" id="KW-0808">Transferase</keyword>
<dbReference type="PANTHER" id="PTHR43685">
    <property type="entry name" value="GLYCOSYLTRANSFERASE"/>
    <property type="match status" value="1"/>
</dbReference>
<sequence length="274" mass="31640">MNTDLISVIIPTYKPANYIYRCLESVARQDISKQSFEVIIVLNGCNEPYYTDIKLFLRKKFQGIKTLLLQTDVAGVSNARNIGLDNAQGEYITFIDDDDWVSHYFLRNLSEKSDKNKIVVSNILLINEQNKQQESCFLNKTFSKNKNKTNPSIFSARGFMSNACEKLIPLNIIQEDRFPVGFELGEDSIFMFTISKRINKIELTSSDTIYYINKRASSSSRRFDRPFTFRLQLALKQISAYVLIYANDITNYNALFFLTRIAASLRKIVSKKYI</sequence>
<dbReference type="PANTHER" id="PTHR43685:SF2">
    <property type="entry name" value="GLYCOSYLTRANSFERASE 2-LIKE DOMAIN-CONTAINING PROTEIN"/>
    <property type="match status" value="1"/>
</dbReference>
<protein>
    <submittedName>
        <fullName evidence="2">Glycosyltransferase family 2 protein</fullName>
    </submittedName>
</protein>
<dbReference type="Gene3D" id="3.90.550.10">
    <property type="entry name" value="Spore Coat Polysaccharide Biosynthesis Protein SpsA, Chain A"/>
    <property type="match status" value="1"/>
</dbReference>
<dbReference type="Pfam" id="PF00535">
    <property type="entry name" value="Glycos_transf_2"/>
    <property type="match status" value="1"/>
</dbReference>
<evidence type="ECO:0000313" key="3">
    <source>
        <dbReference type="Proteomes" id="UP000235564"/>
    </source>
</evidence>
<dbReference type="EMBL" id="PNGJ01000005">
    <property type="protein sequence ID" value="PMC24091.1"/>
    <property type="molecule type" value="Genomic_DNA"/>
</dbReference>
<dbReference type="RefSeq" id="WP_102697415.1">
    <property type="nucleotide sequence ID" value="NZ_PNGJ01000005.1"/>
</dbReference>
<dbReference type="Proteomes" id="UP000235564">
    <property type="component" value="Unassembled WGS sequence"/>
</dbReference>
<dbReference type="AlphaFoldDB" id="A0A2N6QQT7"/>
<name>A0A2N6QQT7_9BACT</name>
<evidence type="ECO:0000259" key="1">
    <source>
        <dbReference type="Pfam" id="PF00535"/>
    </source>
</evidence>
<gene>
    <name evidence="2" type="ORF">CJ231_07390</name>
</gene>
<dbReference type="OrthoDB" id="1114838at2"/>
<dbReference type="GO" id="GO:0016740">
    <property type="term" value="F:transferase activity"/>
    <property type="evidence" value="ECO:0007669"/>
    <property type="project" value="UniProtKB-KW"/>
</dbReference>
<feature type="domain" description="Glycosyltransferase 2-like" evidence="1">
    <location>
        <begin position="7"/>
        <end position="154"/>
    </location>
</feature>
<accession>A0A2N6QQT7</accession>
<reference evidence="2 3" key="1">
    <citation type="submission" date="2017-09" db="EMBL/GenBank/DDBJ databases">
        <title>Bacterial strain isolated from the female urinary microbiota.</title>
        <authorList>
            <person name="Thomas-White K."/>
            <person name="Kumar N."/>
            <person name="Forster S."/>
            <person name="Putonti C."/>
            <person name="Lawley T."/>
            <person name="Wolfe A.J."/>
        </authorList>
    </citation>
    <scope>NUCLEOTIDE SEQUENCE [LARGE SCALE GENOMIC DNA]</scope>
    <source>
        <strain evidence="2 3">UMB0536</strain>
    </source>
</reference>
<dbReference type="InterPro" id="IPR050834">
    <property type="entry name" value="Glycosyltransf_2"/>
</dbReference>
<comment type="caution">
    <text evidence="2">The sequence shown here is derived from an EMBL/GenBank/DDBJ whole genome shotgun (WGS) entry which is preliminary data.</text>
</comment>
<dbReference type="InterPro" id="IPR029044">
    <property type="entry name" value="Nucleotide-diphossugar_trans"/>
</dbReference>
<proteinExistence type="predicted"/>
<dbReference type="InterPro" id="IPR001173">
    <property type="entry name" value="Glyco_trans_2-like"/>
</dbReference>
<organism evidence="2 3">
    <name type="scientific">Hoylesella buccalis</name>
    <dbReference type="NCBI Taxonomy" id="28127"/>
    <lineage>
        <taxon>Bacteria</taxon>
        <taxon>Pseudomonadati</taxon>
        <taxon>Bacteroidota</taxon>
        <taxon>Bacteroidia</taxon>
        <taxon>Bacteroidales</taxon>
        <taxon>Prevotellaceae</taxon>
        <taxon>Hoylesella</taxon>
    </lineage>
</organism>
<dbReference type="SUPFAM" id="SSF53448">
    <property type="entry name" value="Nucleotide-diphospho-sugar transferases"/>
    <property type="match status" value="1"/>
</dbReference>